<comment type="caution">
    <text evidence="1">The sequence shown here is derived from an EMBL/GenBank/DDBJ whole genome shotgun (WGS) entry which is preliminary data.</text>
</comment>
<protein>
    <submittedName>
        <fullName evidence="1">Uncharacterized protein</fullName>
    </submittedName>
</protein>
<organism evidence="1 2">
    <name type="scientific">SAR324 cluster bacterium</name>
    <dbReference type="NCBI Taxonomy" id="2024889"/>
    <lineage>
        <taxon>Bacteria</taxon>
        <taxon>Deltaproteobacteria</taxon>
        <taxon>SAR324 cluster</taxon>
    </lineage>
</organism>
<sequence>EVIMSGSALDLSRVSSLERPEIYYWLSSSAVRPNCSGKLRRLLTIEANVPKIQSDLVGNVHRNQDEKTNVQDSKDEIGLSPEQEEFKYQVERALALVKIEREQLFRFVETSCQVIKAESENTGNLQRDRVVITIKPKGSNPQVNEEIRRKFFGEDMTGAKLNGVASAVLRKLESVYGDSLPFFVDTEFEDFRKQRLILLTNEIQKITDQIKRRGGNGRVKLACARERVELYPFLKELNANGISYSVSGMEIIFYQTHSG</sequence>
<name>A0A7X9FTU2_9DELT</name>
<gene>
    <name evidence="1" type="ORF">GYA55_12730</name>
</gene>
<dbReference type="AlphaFoldDB" id="A0A7X9FTU2"/>
<accession>A0A7X9FTU2</accession>
<dbReference type="EMBL" id="JAAZON010000585">
    <property type="protein sequence ID" value="NMC64021.1"/>
    <property type="molecule type" value="Genomic_DNA"/>
</dbReference>
<evidence type="ECO:0000313" key="2">
    <source>
        <dbReference type="Proteomes" id="UP000524246"/>
    </source>
</evidence>
<feature type="non-terminal residue" evidence="1">
    <location>
        <position position="1"/>
    </location>
</feature>
<reference evidence="1 2" key="1">
    <citation type="journal article" date="2020" name="Biotechnol. Biofuels">
        <title>New insights from the biogas microbiome by comprehensive genome-resolved metagenomics of nearly 1600 species originating from multiple anaerobic digesters.</title>
        <authorList>
            <person name="Campanaro S."/>
            <person name="Treu L."/>
            <person name="Rodriguez-R L.M."/>
            <person name="Kovalovszki A."/>
            <person name="Ziels R.M."/>
            <person name="Maus I."/>
            <person name="Zhu X."/>
            <person name="Kougias P.G."/>
            <person name="Basile A."/>
            <person name="Luo G."/>
            <person name="Schluter A."/>
            <person name="Konstantinidis K.T."/>
            <person name="Angelidaki I."/>
        </authorList>
    </citation>
    <scope>NUCLEOTIDE SEQUENCE [LARGE SCALE GENOMIC DNA]</scope>
    <source>
        <strain evidence="1">AS27yjCOA_65</strain>
    </source>
</reference>
<proteinExistence type="predicted"/>
<dbReference type="Proteomes" id="UP000524246">
    <property type="component" value="Unassembled WGS sequence"/>
</dbReference>
<evidence type="ECO:0000313" key="1">
    <source>
        <dbReference type="EMBL" id="NMC64021.1"/>
    </source>
</evidence>